<dbReference type="KEGG" id="nan:AArc1_0850"/>
<gene>
    <name evidence="5" type="ORF">AArc1_0850</name>
</gene>
<sequence length="408" mass="45373">MNPTSVVVNSILQLQRKYSNDGMVPTLEAVNTRIYRDWILKKGIVSSWVDQLDPISQEELALAEDTVRCSPIDGRYQNVIVKDSDTPNTPDDAFRREDVSEPFVTSFSDGSVLGPSGLGIVGERPIADTVSDPWHERRRLEVAIASAGATHGIRSARRRLFSRSSSTCGSISASSTYEAVTPIVPQWKNYFHWTVECLLRVRPLEAYAQHTGIRPTLLIPASPADWMIEGLNAVGWAGHTARLREPAVHASTLVVPSHPEPTPADCQWLQEMFGVADKQGTERIFISRNDATLRRIVNESSVKNVLTEYNIRPVVLSDMTVHEQASLFAQASLIIAPHGAGLTNCVFSTNATVIELYGQKKSTTFQRIAEVNGLKYRRLRCQPQRVDLRVNTNMLEEVIKETITSLEP</sequence>
<proteinExistence type="predicted"/>
<dbReference type="GO" id="GO:0016757">
    <property type="term" value="F:glycosyltransferase activity"/>
    <property type="evidence" value="ECO:0007669"/>
    <property type="project" value="UniProtKB-KW"/>
</dbReference>
<evidence type="ECO:0000259" key="4">
    <source>
        <dbReference type="Pfam" id="PF04577"/>
    </source>
</evidence>
<organism evidence="5 6">
    <name type="scientific">Natrarchaeobaculum sulfurireducens</name>
    <dbReference type="NCBI Taxonomy" id="2044521"/>
    <lineage>
        <taxon>Archaea</taxon>
        <taxon>Methanobacteriati</taxon>
        <taxon>Methanobacteriota</taxon>
        <taxon>Stenosarchaea group</taxon>
        <taxon>Halobacteria</taxon>
        <taxon>Halobacteriales</taxon>
        <taxon>Natrialbaceae</taxon>
        <taxon>Natrarchaeobaculum</taxon>
    </lineage>
</organism>
<dbReference type="PANTHER" id="PTHR20961">
    <property type="entry name" value="GLYCOSYLTRANSFERASE"/>
    <property type="match status" value="1"/>
</dbReference>
<evidence type="ECO:0000313" key="6">
    <source>
        <dbReference type="Proteomes" id="UP000258707"/>
    </source>
</evidence>
<dbReference type="RefSeq" id="WP_117363390.1">
    <property type="nucleotide sequence ID" value="NZ_CP024047.1"/>
</dbReference>
<evidence type="ECO:0000256" key="1">
    <source>
        <dbReference type="ARBA" id="ARBA00022676"/>
    </source>
</evidence>
<dbReference type="EMBL" id="CP024047">
    <property type="protein sequence ID" value="AXR77192.1"/>
    <property type="molecule type" value="Genomic_DNA"/>
</dbReference>
<dbReference type="AlphaFoldDB" id="A0A346PCE7"/>
<dbReference type="InterPro" id="IPR007657">
    <property type="entry name" value="Glycosyltransferase_61"/>
</dbReference>
<reference evidence="6" key="1">
    <citation type="submission" date="2017-10" db="EMBL/GenBank/DDBJ databases">
        <title>Phenotypic and genomic properties of facultatively anaerobic sulfur-reducing natronoarchaea from hypersaline soda lakes.</title>
        <authorList>
            <person name="Sorokin D.Y."/>
            <person name="Kublanov I.V."/>
            <person name="Roman P."/>
            <person name="Sinninghe Damste J.S."/>
            <person name="Golyshin P.N."/>
            <person name="Rojo D."/>
            <person name="Ciordia S."/>
            <person name="Mena Md.C."/>
            <person name="Ferrer M."/>
            <person name="Messina E."/>
            <person name="Smedile F."/>
            <person name="La Spada G."/>
            <person name="La Cono V."/>
            <person name="Yakimov M.M."/>
        </authorList>
    </citation>
    <scope>NUCLEOTIDE SEQUENCE [LARGE SCALE GENOMIC DNA]</scope>
    <source>
        <strain evidence="6">AArc1</strain>
    </source>
</reference>
<name>A0A346PCE7_9EURY</name>
<feature type="domain" description="Glycosyltransferase 61 catalytic" evidence="4">
    <location>
        <begin position="190"/>
        <end position="354"/>
    </location>
</feature>
<keyword evidence="1" id="KW-0328">Glycosyltransferase</keyword>
<evidence type="ECO:0000313" key="5">
    <source>
        <dbReference type="EMBL" id="AXR77192.1"/>
    </source>
</evidence>
<protein>
    <recommendedName>
        <fullName evidence="4">Glycosyltransferase 61 catalytic domain-containing protein</fullName>
    </recommendedName>
</protein>
<evidence type="ECO:0000256" key="3">
    <source>
        <dbReference type="ARBA" id="ARBA00023180"/>
    </source>
</evidence>
<dbReference type="GeneID" id="37637661"/>
<dbReference type="InterPro" id="IPR049625">
    <property type="entry name" value="Glyco_transf_61_cat"/>
</dbReference>
<keyword evidence="3" id="KW-0325">Glycoprotein</keyword>
<keyword evidence="2" id="KW-0808">Transferase</keyword>
<evidence type="ECO:0000256" key="2">
    <source>
        <dbReference type="ARBA" id="ARBA00022679"/>
    </source>
</evidence>
<dbReference type="Proteomes" id="UP000258707">
    <property type="component" value="Chromosome"/>
</dbReference>
<accession>A0A346PCE7</accession>
<dbReference type="Pfam" id="PF04577">
    <property type="entry name" value="Glyco_transf_61"/>
    <property type="match status" value="1"/>
</dbReference>